<keyword evidence="2" id="KW-1185">Reference proteome</keyword>
<dbReference type="InterPro" id="IPR007325">
    <property type="entry name" value="KFase/CYL"/>
</dbReference>
<organism evidence="1 2">
    <name type="scientific">Sulfoacidibacillus thermotolerans</name>
    <name type="common">Acidibacillus sulfuroxidans</name>
    <dbReference type="NCBI Taxonomy" id="1765684"/>
    <lineage>
        <taxon>Bacteria</taxon>
        <taxon>Bacillati</taxon>
        <taxon>Bacillota</taxon>
        <taxon>Bacilli</taxon>
        <taxon>Bacillales</taxon>
        <taxon>Alicyclobacillaceae</taxon>
        <taxon>Sulfoacidibacillus</taxon>
    </lineage>
</organism>
<dbReference type="SUPFAM" id="SSF102198">
    <property type="entry name" value="Putative cyclase"/>
    <property type="match status" value="1"/>
</dbReference>
<name>A0A2U3D890_SULT2</name>
<dbReference type="Proteomes" id="UP000245380">
    <property type="component" value="Unassembled WGS sequence"/>
</dbReference>
<dbReference type="PANTHER" id="PTHR43564">
    <property type="entry name" value="KYNURENINE FORMAMIDASE-LIKE PROTEIN"/>
    <property type="match status" value="1"/>
</dbReference>
<evidence type="ECO:0000313" key="2">
    <source>
        <dbReference type="Proteomes" id="UP000245380"/>
    </source>
</evidence>
<evidence type="ECO:0000313" key="1">
    <source>
        <dbReference type="EMBL" id="PWI57469.1"/>
    </source>
</evidence>
<dbReference type="Gene3D" id="3.50.30.50">
    <property type="entry name" value="Putative cyclase"/>
    <property type="match status" value="1"/>
</dbReference>
<dbReference type="GO" id="GO:0019441">
    <property type="term" value="P:L-tryptophan catabolic process to kynurenine"/>
    <property type="evidence" value="ECO:0007669"/>
    <property type="project" value="InterPro"/>
</dbReference>
<accession>A0A2U3D890</accession>
<dbReference type="EMBL" id="MPDK01000012">
    <property type="protein sequence ID" value="PWI57469.1"/>
    <property type="molecule type" value="Genomic_DNA"/>
</dbReference>
<comment type="caution">
    <text evidence="1">The sequence shown here is derived from an EMBL/GenBank/DDBJ whole genome shotgun (WGS) entry which is preliminary data.</text>
</comment>
<reference evidence="1 2" key="1">
    <citation type="submission" date="2016-11" db="EMBL/GenBank/DDBJ databases">
        <title>Comparative genomics of Acidibacillus ferroxidans species.</title>
        <authorList>
            <person name="Oliveira G."/>
            <person name="Nunes G."/>
            <person name="Oliveira R."/>
            <person name="Araujo F."/>
            <person name="Salim A."/>
            <person name="Scholte L."/>
            <person name="Morais D."/>
            <person name="Nancucheo I."/>
            <person name="Johnson D.B."/>
            <person name="Grail B."/>
            <person name="Bittencourt J."/>
            <person name="Valadares R."/>
        </authorList>
    </citation>
    <scope>NUCLEOTIDE SEQUENCE [LARGE SCALE GENOMIC DNA]</scope>
    <source>
        <strain evidence="1 2">Y002</strain>
    </source>
</reference>
<dbReference type="AlphaFoldDB" id="A0A2U3D890"/>
<dbReference type="OrthoDB" id="9796085at2"/>
<protein>
    <submittedName>
        <fullName evidence="1">Cyclase</fullName>
    </submittedName>
</protein>
<proteinExistence type="predicted"/>
<dbReference type="PANTHER" id="PTHR43564:SF2">
    <property type="entry name" value="BLR6059 PROTEIN"/>
    <property type="match status" value="1"/>
</dbReference>
<dbReference type="GO" id="GO:0004061">
    <property type="term" value="F:arylformamidase activity"/>
    <property type="evidence" value="ECO:0007669"/>
    <property type="project" value="InterPro"/>
</dbReference>
<sequence>MRMFDLSVPISNRAAEPFPPRIVYHAHEEGARQAAESLGVPIDAFPNGRAWAVETVTLSTHNGTHMDAPYHYGPISEGKPARTIDQIPLEWCYGDGVLLDFSEKKPGTSIEIEDVEAALKRIDYTLKPLDIVLIRTDADKKFYDPSYFTAHAGMSASATRYLLERGIRVTGTDGWGWDIPLNLQVEQYRATGDASVLWEAHFLGTEIEYLQIEKLANLDLLPQPFGFKVAAFPILIENASGAWVRPVAIFP</sequence>
<dbReference type="InterPro" id="IPR037175">
    <property type="entry name" value="KFase_sf"/>
</dbReference>
<gene>
    <name evidence="1" type="ORF">BM613_08315</name>
</gene>
<dbReference type="RefSeq" id="WP_109430728.1">
    <property type="nucleotide sequence ID" value="NZ_MPDK01000012.1"/>
</dbReference>
<dbReference type="Pfam" id="PF04199">
    <property type="entry name" value="Cyclase"/>
    <property type="match status" value="1"/>
</dbReference>